<feature type="signal peptide" evidence="2">
    <location>
        <begin position="1"/>
        <end position="25"/>
    </location>
</feature>
<dbReference type="HOGENOM" id="CLU_001859_1_3_1"/>
<evidence type="ECO:0000256" key="1">
    <source>
        <dbReference type="RuleBase" id="RU003690"/>
    </source>
</evidence>
<evidence type="ECO:0000313" key="3">
    <source>
        <dbReference type="EMBL" id="ETS82503.1"/>
    </source>
</evidence>
<dbReference type="KEGG" id="pfy:PFICI_04379"/>
<dbReference type="Gene3D" id="3.20.20.80">
    <property type="entry name" value="Glycosidases"/>
    <property type="match status" value="1"/>
</dbReference>
<protein>
    <submittedName>
        <fullName evidence="3">Uncharacterized protein</fullName>
    </submittedName>
</protein>
<organism evidence="3 4">
    <name type="scientific">Pestalotiopsis fici (strain W106-1 / CGMCC3.15140)</name>
    <dbReference type="NCBI Taxonomy" id="1229662"/>
    <lineage>
        <taxon>Eukaryota</taxon>
        <taxon>Fungi</taxon>
        <taxon>Dikarya</taxon>
        <taxon>Ascomycota</taxon>
        <taxon>Pezizomycotina</taxon>
        <taxon>Sordariomycetes</taxon>
        <taxon>Xylariomycetidae</taxon>
        <taxon>Amphisphaeriales</taxon>
        <taxon>Sporocadaceae</taxon>
        <taxon>Pestalotiopsis</taxon>
    </lineage>
</organism>
<dbReference type="EMBL" id="KI912111">
    <property type="protein sequence ID" value="ETS82503.1"/>
    <property type="molecule type" value="Genomic_DNA"/>
</dbReference>
<dbReference type="SUPFAM" id="SSF51445">
    <property type="entry name" value="(Trans)glycosidases"/>
    <property type="match status" value="1"/>
</dbReference>
<proteinExistence type="inferred from homology"/>
<name>W3X8Q4_PESFW</name>
<dbReference type="GO" id="GO:0005975">
    <property type="term" value="P:carbohydrate metabolic process"/>
    <property type="evidence" value="ECO:0007669"/>
    <property type="project" value="InterPro"/>
</dbReference>
<dbReference type="InterPro" id="IPR001360">
    <property type="entry name" value="Glyco_hydro_1"/>
</dbReference>
<evidence type="ECO:0000256" key="2">
    <source>
        <dbReference type="SAM" id="SignalP"/>
    </source>
</evidence>
<dbReference type="OMA" id="QGEYPQY"/>
<reference evidence="4" key="1">
    <citation type="journal article" date="2015" name="BMC Genomics">
        <title>Genomic and transcriptomic analysis of the endophytic fungus Pestalotiopsis fici reveals its lifestyle and high potential for synthesis of natural products.</title>
        <authorList>
            <person name="Wang X."/>
            <person name="Zhang X."/>
            <person name="Liu L."/>
            <person name="Xiang M."/>
            <person name="Wang W."/>
            <person name="Sun X."/>
            <person name="Che Y."/>
            <person name="Guo L."/>
            <person name="Liu G."/>
            <person name="Guo L."/>
            <person name="Wang C."/>
            <person name="Yin W.B."/>
            <person name="Stadler M."/>
            <person name="Zhang X."/>
            <person name="Liu X."/>
        </authorList>
    </citation>
    <scope>NUCLEOTIDE SEQUENCE [LARGE SCALE GENOMIC DNA]</scope>
    <source>
        <strain evidence="4">W106-1 / CGMCC3.15140</strain>
    </source>
</reference>
<dbReference type="PANTHER" id="PTHR10353:SF53">
    <property type="entry name" value="BETA-1,4-GLUCOSIDASE (EUROFUNG)"/>
    <property type="match status" value="1"/>
</dbReference>
<dbReference type="RefSeq" id="XP_007831151.1">
    <property type="nucleotide sequence ID" value="XM_007832960.1"/>
</dbReference>
<dbReference type="GO" id="GO:0008422">
    <property type="term" value="F:beta-glucosidase activity"/>
    <property type="evidence" value="ECO:0007669"/>
    <property type="project" value="TreeGrafter"/>
</dbReference>
<comment type="similarity">
    <text evidence="1">Belongs to the glycosyl hydrolase 1 family.</text>
</comment>
<dbReference type="eggNOG" id="KOG0626">
    <property type="taxonomic scope" value="Eukaryota"/>
</dbReference>
<evidence type="ECO:0000313" key="4">
    <source>
        <dbReference type="Proteomes" id="UP000030651"/>
    </source>
</evidence>
<dbReference type="Proteomes" id="UP000030651">
    <property type="component" value="Unassembled WGS sequence"/>
</dbReference>
<dbReference type="InParanoid" id="W3X8Q4"/>
<keyword evidence="4" id="KW-1185">Reference proteome</keyword>
<dbReference type="Pfam" id="PF00232">
    <property type="entry name" value="Glyco_hydro_1"/>
    <property type="match status" value="1"/>
</dbReference>
<keyword evidence="2" id="KW-0732">Signal</keyword>
<sequence length="604" mass="66481">MSPEVSVSAIMGLLLHVSMSTAASANVTSIAASGCLASMASPTYSSFSYEQMSTNRYATPLPTPLSLPTYAPGFSEASALLPANVTYTTYSLDKAATSVDDGPYGQSAYVALWQNLTYSSDPPFTTTVSPTPVASSELIFPPPLAARPVNEDKSLKLPCDFIWGVAASSWQIEGGLQVEGRGVGVLDGIGAVGTTGQDDANIADMNYFMYKQDIARLAALGVPYYSFSIAWPRVMPFGVAGSPVNTQALDHYADIIDTCYEYGIIPVATLLHVDSPVGIFDDLDAFPEHFLYYAKQIMTRFGDRIPIWFTINEPNIAVPYVYSDYNVLVAETKAHAAVYHWYKEELNGTAQITTKFANNLAVPRDPSNSSDVEASLRYQEFILGIMANPIFLGQQIPQVVLDTPGLNLTALTDEEIAYINGTADFWAFDPYVAQYAWAPDAGIEACAANSSDPLWPSCVETGTSQQNGWLMGVPSNAYPMIAPQYVREQYGYIWNTYKPSGIMVTEFGFPQLREEESELAVKLFDFDRSMYYQNFLTETLHAIHSDNVNVIGALAWSWIDNNEFGDFANAYGMQTVNRTDGLFTRHFKRSFFDYVDFFHNNIAS</sequence>
<dbReference type="InterPro" id="IPR017853">
    <property type="entry name" value="GH"/>
</dbReference>
<dbReference type="AlphaFoldDB" id="W3X8Q4"/>
<dbReference type="PANTHER" id="PTHR10353">
    <property type="entry name" value="GLYCOSYL HYDROLASE"/>
    <property type="match status" value="1"/>
</dbReference>
<gene>
    <name evidence="3" type="ORF">PFICI_04379</name>
</gene>
<feature type="chain" id="PRO_5004834298" evidence="2">
    <location>
        <begin position="26"/>
        <end position="604"/>
    </location>
</feature>
<dbReference type="STRING" id="1229662.W3X8Q4"/>
<dbReference type="OrthoDB" id="65569at2759"/>
<dbReference type="GeneID" id="19269392"/>
<accession>W3X8Q4</accession>